<feature type="compositionally biased region" description="Polar residues" evidence="6">
    <location>
        <begin position="216"/>
        <end position="225"/>
    </location>
</feature>
<evidence type="ECO:0000259" key="7">
    <source>
        <dbReference type="PROSITE" id="PS50888"/>
    </source>
</evidence>
<evidence type="ECO:0000256" key="1">
    <source>
        <dbReference type="ARBA" id="ARBA00004123"/>
    </source>
</evidence>
<dbReference type="eggNOG" id="ENOG502QRSF">
    <property type="taxonomic scope" value="Eukaryota"/>
</dbReference>
<dbReference type="SUPFAM" id="SSF47459">
    <property type="entry name" value="HLH, helix-loop-helix DNA-binding domain"/>
    <property type="match status" value="1"/>
</dbReference>
<evidence type="ECO:0000256" key="5">
    <source>
        <dbReference type="ARBA" id="ARBA00023242"/>
    </source>
</evidence>
<feature type="compositionally biased region" description="Basic residues" evidence="6">
    <location>
        <begin position="258"/>
        <end position="268"/>
    </location>
</feature>
<dbReference type="AlphaFoldDB" id="A0A059B203"/>
<keyword evidence="4" id="KW-0804">Transcription</keyword>
<feature type="region of interest" description="Disordered" evidence="6">
    <location>
        <begin position="216"/>
        <end position="326"/>
    </location>
</feature>
<dbReference type="InterPro" id="IPR036638">
    <property type="entry name" value="HLH_DNA-bd_sf"/>
</dbReference>
<keyword evidence="5" id="KW-0539">Nucleus</keyword>
<feature type="compositionally biased region" description="Basic and acidic residues" evidence="6">
    <location>
        <begin position="290"/>
        <end position="326"/>
    </location>
</feature>
<dbReference type="PANTHER" id="PTHR12565">
    <property type="entry name" value="STEROL REGULATORY ELEMENT-BINDING PROTEIN"/>
    <property type="match status" value="1"/>
</dbReference>
<evidence type="ECO:0000256" key="2">
    <source>
        <dbReference type="ARBA" id="ARBA00023015"/>
    </source>
</evidence>
<dbReference type="SMART" id="SM00353">
    <property type="entry name" value="HLH"/>
    <property type="match status" value="1"/>
</dbReference>
<dbReference type="Pfam" id="PF00010">
    <property type="entry name" value="HLH"/>
    <property type="match status" value="1"/>
</dbReference>
<keyword evidence="2" id="KW-0805">Transcription regulation</keyword>
<gene>
    <name evidence="8" type="ORF">EUGRSUZ_H02628</name>
</gene>
<dbReference type="GO" id="GO:0003700">
    <property type="term" value="F:DNA-binding transcription factor activity"/>
    <property type="evidence" value="ECO:0000318"/>
    <property type="project" value="GO_Central"/>
</dbReference>
<dbReference type="Gene3D" id="4.10.280.10">
    <property type="entry name" value="Helix-loop-helix DNA-binding domain"/>
    <property type="match status" value="1"/>
</dbReference>
<protein>
    <recommendedName>
        <fullName evidence="7">BHLH domain-containing protein</fullName>
    </recommendedName>
</protein>
<dbReference type="InParanoid" id="A0A059B203"/>
<dbReference type="PROSITE" id="PS50888">
    <property type="entry name" value="BHLH"/>
    <property type="match status" value="1"/>
</dbReference>
<evidence type="ECO:0000256" key="6">
    <source>
        <dbReference type="SAM" id="MobiDB-lite"/>
    </source>
</evidence>
<dbReference type="GO" id="GO:0005634">
    <property type="term" value="C:nucleus"/>
    <property type="evidence" value="ECO:0000318"/>
    <property type="project" value="GO_Central"/>
</dbReference>
<reference evidence="8" key="1">
    <citation type="submission" date="2013-07" db="EMBL/GenBank/DDBJ databases">
        <title>The genome of Eucalyptus grandis.</title>
        <authorList>
            <person name="Schmutz J."/>
            <person name="Hayes R."/>
            <person name="Myburg A."/>
            <person name="Tuskan G."/>
            <person name="Grattapaglia D."/>
            <person name="Rokhsar D.S."/>
        </authorList>
    </citation>
    <scope>NUCLEOTIDE SEQUENCE</scope>
    <source>
        <tissue evidence="8">Leaf extractions</tissue>
    </source>
</reference>
<dbReference type="KEGG" id="egr:104414242"/>
<dbReference type="Gramene" id="KCW59901">
    <property type="protein sequence ID" value="KCW59901"/>
    <property type="gene ID" value="EUGRSUZ_H02628"/>
</dbReference>
<comment type="subcellular location">
    <subcellularLocation>
        <location evidence="1">Nucleus</location>
    </subcellularLocation>
</comment>
<dbReference type="OrthoDB" id="775589at2759"/>
<dbReference type="CDD" id="cd18919">
    <property type="entry name" value="bHLH_AtBPE_like"/>
    <property type="match status" value="1"/>
</dbReference>
<evidence type="ECO:0000313" key="8">
    <source>
        <dbReference type="EMBL" id="KCW59901.1"/>
    </source>
</evidence>
<dbReference type="FunFam" id="4.10.280.10:FF:000002">
    <property type="entry name" value="Basic helix-loop-helix transcription factor"/>
    <property type="match status" value="1"/>
</dbReference>
<dbReference type="OMA" id="MDFNAES"/>
<dbReference type="EMBL" id="KK198760">
    <property type="protein sequence ID" value="KCW59901.1"/>
    <property type="molecule type" value="Genomic_DNA"/>
</dbReference>
<dbReference type="InterPro" id="IPR024097">
    <property type="entry name" value="bHLH_ZIP_TF"/>
</dbReference>
<proteinExistence type="predicted"/>
<evidence type="ECO:0000256" key="4">
    <source>
        <dbReference type="ARBA" id="ARBA00023163"/>
    </source>
</evidence>
<dbReference type="InterPro" id="IPR011598">
    <property type="entry name" value="bHLH_dom"/>
</dbReference>
<dbReference type="STRING" id="71139.A0A059B203"/>
<dbReference type="PANTHER" id="PTHR12565:SF444">
    <property type="entry name" value="TRANSCRIPTION FACTOR BHLH62-RELATED"/>
    <property type="match status" value="1"/>
</dbReference>
<dbReference type="GO" id="GO:0003677">
    <property type="term" value="F:DNA binding"/>
    <property type="evidence" value="ECO:0007669"/>
    <property type="project" value="UniProtKB-KW"/>
</dbReference>
<organism evidence="8">
    <name type="scientific">Eucalyptus grandis</name>
    <name type="common">Flooded gum</name>
    <dbReference type="NCBI Taxonomy" id="71139"/>
    <lineage>
        <taxon>Eukaryota</taxon>
        <taxon>Viridiplantae</taxon>
        <taxon>Streptophyta</taxon>
        <taxon>Embryophyta</taxon>
        <taxon>Tracheophyta</taxon>
        <taxon>Spermatophyta</taxon>
        <taxon>Magnoliopsida</taxon>
        <taxon>eudicotyledons</taxon>
        <taxon>Gunneridae</taxon>
        <taxon>Pentapetalae</taxon>
        <taxon>rosids</taxon>
        <taxon>malvids</taxon>
        <taxon>Myrtales</taxon>
        <taxon>Myrtaceae</taxon>
        <taxon>Myrtoideae</taxon>
        <taxon>Eucalypteae</taxon>
        <taxon>Eucalyptus</taxon>
    </lineage>
</organism>
<accession>A0A059B203</accession>
<evidence type="ECO:0000256" key="3">
    <source>
        <dbReference type="ARBA" id="ARBA00023125"/>
    </source>
</evidence>
<dbReference type="GO" id="GO:0046983">
    <property type="term" value="F:protein dimerization activity"/>
    <property type="evidence" value="ECO:0007669"/>
    <property type="project" value="InterPro"/>
</dbReference>
<name>A0A059B203_EUCGR</name>
<feature type="domain" description="BHLH" evidence="7">
    <location>
        <begin position="337"/>
        <end position="387"/>
    </location>
</feature>
<sequence>MEGSSTPLTQNSSTFGIGIHPNDQLPNCFLVAGWEDSLDQGDPFESALSSIVSSPVAPHAGEGEAGMIRELIGRLGSICDSGQASPGSYNHSTTNTPCYSTPLNSPPELSLSMADQLAHGGFPAPGSHFPGHPSFVSVMADPGFAERAARLSCFGPRNVNAANLNGGLGLNASEFLGKQANKLDSGRFCRVPSSQSLRANVGSQICAQGNERSFLQPGVSISTPENGEMGESREGSSISEQVTHGEMRANGQIDVNSRKRKPILKAKGRNSAVSPQSAKDSEVPMENEEPITKKIKPAETDGNEKDAAKGDQKQSKENSKMAEPQKDYIHVRARRGQATDSHSLAERVRREKISLRMKALQDLVPNCNKVTGKAMMLDEIINYVQSLQRQVELLSMKLSTLNPTVDFNLEAFLSKDILHPQGPLPNSLYPVDSSGSMLYGYQPPQGLMPMPSVVSSNMDAQFPVNFLNSGIHRDASLNLPLCVDNYGEASAPAPALWEDDLQSVVQMGLGQIEPQRVEQGSLATSQMKVEL</sequence>
<keyword evidence="3" id="KW-0238">DNA-binding</keyword>